<dbReference type="Proteomes" id="UP000887565">
    <property type="component" value="Unplaced"/>
</dbReference>
<sequence>MFSSGLVKCAFDKQSLQLPICRKIEVADSAIVTPHGPVVITMESTFGEHMIKCVILEDDSNHQCIIGIYFLVHLDIHTIHNFKDNYIKIQDIKLLLKVIAAVRLLTKSLLSAAHDNVLEEILEEERVSFCEDKSDTFSQINEMEAKQSVWQAQTSLHQPPPQQMEVTELAEPIFLLPKHPFPFRQIANIG</sequence>
<dbReference type="AlphaFoldDB" id="A0A915I7J2"/>
<organism evidence="1 2">
    <name type="scientific">Romanomermis culicivorax</name>
    <name type="common">Nematode worm</name>
    <dbReference type="NCBI Taxonomy" id="13658"/>
    <lineage>
        <taxon>Eukaryota</taxon>
        <taxon>Metazoa</taxon>
        <taxon>Ecdysozoa</taxon>
        <taxon>Nematoda</taxon>
        <taxon>Enoplea</taxon>
        <taxon>Dorylaimia</taxon>
        <taxon>Mermithida</taxon>
        <taxon>Mermithoidea</taxon>
        <taxon>Mermithidae</taxon>
        <taxon>Romanomermis</taxon>
    </lineage>
</organism>
<protein>
    <submittedName>
        <fullName evidence="2">Uncharacterized protein</fullName>
    </submittedName>
</protein>
<proteinExistence type="predicted"/>
<evidence type="ECO:0000313" key="1">
    <source>
        <dbReference type="Proteomes" id="UP000887565"/>
    </source>
</evidence>
<dbReference type="WBParaSite" id="nRc.2.0.1.t09836-RA">
    <property type="protein sequence ID" value="nRc.2.0.1.t09836-RA"/>
    <property type="gene ID" value="nRc.2.0.1.g09836"/>
</dbReference>
<name>A0A915I7J2_ROMCU</name>
<reference evidence="2" key="1">
    <citation type="submission" date="2022-11" db="UniProtKB">
        <authorList>
            <consortium name="WormBaseParasite"/>
        </authorList>
    </citation>
    <scope>IDENTIFICATION</scope>
</reference>
<keyword evidence="1" id="KW-1185">Reference proteome</keyword>
<evidence type="ECO:0000313" key="2">
    <source>
        <dbReference type="WBParaSite" id="nRc.2.0.1.t09836-RA"/>
    </source>
</evidence>
<accession>A0A915I7J2</accession>